<dbReference type="InterPro" id="IPR051940">
    <property type="entry name" value="Chitin_bind-dev_reg"/>
</dbReference>
<evidence type="ECO:0000313" key="8">
    <source>
        <dbReference type="Proteomes" id="UP000789901"/>
    </source>
</evidence>
<feature type="domain" description="Chitin-binding type-2" evidence="6">
    <location>
        <begin position="1"/>
        <end position="55"/>
    </location>
</feature>
<accession>A0ABN7W3R5</accession>
<evidence type="ECO:0000256" key="4">
    <source>
        <dbReference type="ARBA" id="ARBA00023157"/>
    </source>
</evidence>
<keyword evidence="8" id="KW-1185">Reference proteome</keyword>
<evidence type="ECO:0000256" key="1">
    <source>
        <dbReference type="ARBA" id="ARBA00022669"/>
    </source>
</evidence>
<evidence type="ECO:0000259" key="6">
    <source>
        <dbReference type="PROSITE" id="PS50940"/>
    </source>
</evidence>
<evidence type="ECO:0000256" key="2">
    <source>
        <dbReference type="ARBA" id="ARBA00022729"/>
    </source>
</evidence>
<reference evidence="7 8" key="1">
    <citation type="submission" date="2021-06" db="EMBL/GenBank/DDBJ databases">
        <authorList>
            <person name="Kallberg Y."/>
            <person name="Tangrot J."/>
            <person name="Rosling A."/>
        </authorList>
    </citation>
    <scope>NUCLEOTIDE SEQUENCE [LARGE SCALE GENOMIC DNA]</scope>
    <source>
        <strain evidence="7 8">120-4 pot B 10/14</strain>
    </source>
</reference>
<dbReference type="InterPro" id="IPR036508">
    <property type="entry name" value="Chitin-bd_dom_sf"/>
</dbReference>
<evidence type="ECO:0000256" key="5">
    <source>
        <dbReference type="ARBA" id="ARBA00023180"/>
    </source>
</evidence>
<name>A0ABN7W3R5_GIGMA</name>
<comment type="caution">
    <text evidence="7">The sequence shown here is derived from an EMBL/GenBank/DDBJ whole genome shotgun (WGS) entry which is preliminary data.</text>
</comment>
<protein>
    <submittedName>
        <fullName evidence="7">44264_t:CDS:1</fullName>
    </submittedName>
</protein>
<dbReference type="PANTHER" id="PTHR23301:SF0">
    <property type="entry name" value="CHITIN-BINDING TYPE-2 DOMAIN-CONTAINING PROTEIN-RELATED"/>
    <property type="match status" value="1"/>
</dbReference>
<dbReference type="EMBL" id="CAJVQB010030223">
    <property type="protein sequence ID" value="CAG8815244.1"/>
    <property type="molecule type" value="Genomic_DNA"/>
</dbReference>
<dbReference type="Pfam" id="PF01607">
    <property type="entry name" value="CBM_14"/>
    <property type="match status" value="1"/>
</dbReference>
<gene>
    <name evidence="7" type="ORF">GMARGA_LOCUS26244</name>
</gene>
<dbReference type="PROSITE" id="PS50940">
    <property type="entry name" value="CHIT_BIND_II"/>
    <property type="match status" value="1"/>
</dbReference>
<keyword evidence="2" id="KW-0732">Signal</keyword>
<dbReference type="Proteomes" id="UP000789901">
    <property type="component" value="Unassembled WGS sequence"/>
</dbReference>
<dbReference type="InterPro" id="IPR002557">
    <property type="entry name" value="Chitin-bd_dom"/>
</dbReference>
<organism evidence="7 8">
    <name type="scientific">Gigaspora margarita</name>
    <dbReference type="NCBI Taxonomy" id="4874"/>
    <lineage>
        <taxon>Eukaryota</taxon>
        <taxon>Fungi</taxon>
        <taxon>Fungi incertae sedis</taxon>
        <taxon>Mucoromycota</taxon>
        <taxon>Glomeromycotina</taxon>
        <taxon>Glomeromycetes</taxon>
        <taxon>Diversisporales</taxon>
        <taxon>Gigasporaceae</taxon>
        <taxon>Gigaspora</taxon>
    </lineage>
</organism>
<keyword evidence="5" id="KW-0325">Glycoprotein</keyword>
<keyword evidence="1" id="KW-0147">Chitin-binding</keyword>
<keyword evidence="3" id="KW-0677">Repeat</keyword>
<keyword evidence="4" id="KW-1015">Disulfide bond</keyword>
<dbReference type="PANTHER" id="PTHR23301">
    <property type="entry name" value="CHITIN BINDING PERITROPHIN-A"/>
    <property type="match status" value="1"/>
</dbReference>
<evidence type="ECO:0000313" key="7">
    <source>
        <dbReference type="EMBL" id="CAG8815244.1"/>
    </source>
</evidence>
<dbReference type="SUPFAM" id="SSF57625">
    <property type="entry name" value="Invertebrate chitin-binding proteins"/>
    <property type="match status" value="1"/>
</dbReference>
<dbReference type="Gene3D" id="2.170.140.10">
    <property type="entry name" value="Chitin binding domain"/>
    <property type="match status" value="1"/>
</dbReference>
<evidence type="ECO:0000256" key="3">
    <source>
        <dbReference type="ARBA" id="ARBA00022737"/>
    </source>
</evidence>
<feature type="non-terminal residue" evidence="7">
    <location>
        <position position="1"/>
    </location>
</feature>
<dbReference type="SMART" id="SM00494">
    <property type="entry name" value="ChtBD2"/>
    <property type="match status" value="1"/>
</dbReference>
<sequence>FMCPEENGLFANPDDCRTYYHCSNDNPYLINCPDDLQWSSARSRCDWPEYSDCGAE</sequence>
<proteinExistence type="predicted"/>